<gene>
    <name evidence="2" type="ordered locus">Acfer_1147</name>
</gene>
<dbReference type="GeneID" id="78334855"/>
<name>D2RKB0_ACIFV</name>
<evidence type="ECO:0000256" key="1">
    <source>
        <dbReference type="SAM" id="Phobius"/>
    </source>
</evidence>
<dbReference type="RefSeq" id="WP_012938501.1">
    <property type="nucleotide sequence ID" value="NC_013740.1"/>
</dbReference>
<dbReference type="STRING" id="591001.Acfer_1147"/>
<keyword evidence="1" id="KW-0472">Membrane</keyword>
<evidence type="ECO:0000313" key="2">
    <source>
        <dbReference type="EMBL" id="ADB47512.1"/>
    </source>
</evidence>
<dbReference type="Proteomes" id="UP000001902">
    <property type="component" value="Chromosome"/>
</dbReference>
<dbReference type="HOGENOM" id="CLU_153125_0_0_9"/>
<dbReference type="EMBL" id="CP001859">
    <property type="protein sequence ID" value="ADB47512.1"/>
    <property type="molecule type" value="Genomic_DNA"/>
</dbReference>
<reference evidence="2 3" key="1">
    <citation type="journal article" date="2010" name="Stand. Genomic Sci.">
        <title>Complete genome sequence of Acidaminococcus fermentans type strain (VR4).</title>
        <authorList>
            <person name="Chang Y.J."/>
            <person name="Pukall R."/>
            <person name="Saunders E."/>
            <person name="Lapidus A."/>
            <person name="Copeland A."/>
            <person name="Nolan M."/>
            <person name="Glavina Del Rio T."/>
            <person name="Lucas S."/>
            <person name="Chen F."/>
            <person name="Tice H."/>
            <person name="Cheng J.F."/>
            <person name="Han C."/>
            <person name="Detter J.C."/>
            <person name="Bruce D."/>
            <person name="Goodwin L."/>
            <person name="Pitluck S."/>
            <person name="Mikhailova N."/>
            <person name="Liolios K."/>
            <person name="Pati A."/>
            <person name="Ivanova N."/>
            <person name="Mavromatis K."/>
            <person name="Chen A."/>
            <person name="Palaniappan K."/>
            <person name="Land M."/>
            <person name="Hauser L."/>
            <person name="Jeffries C.D."/>
            <person name="Brettin T."/>
            <person name="Rohde M."/>
            <person name="Goker M."/>
            <person name="Bristow J."/>
            <person name="Eisen J.A."/>
            <person name="Markowitz V."/>
            <person name="Hugenholtz P."/>
            <person name="Kyrpides N.C."/>
            <person name="Klenk H.P."/>
        </authorList>
    </citation>
    <scope>NUCLEOTIDE SEQUENCE [LARGE SCALE GENOMIC DNA]</scope>
    <source>
        <strain evidence="3">ATCC 25085 / DSM 20731 / CCUG 9996 / CIP 106432 / VR4</strain>
    </source>
</reference>
<dbReference type="OrthoDB" id="2083372at2"/>
<dbReference type="AlphaFoldDB" id="D2RKB0"/>
<evidence type="ECO:0000313" key="3">
    <source>
        <dbReference type="Proteomes" id="UP000001902"/>
    </source>
</evidence>
<feature type="transmembrane region" description="Helical" evidence="1">
    <location>
        <begin position="12"/>
        <end position="34"/>
    </location>
</feature>
<keyword evidence="3" id="KW-1185">Reference proteome</keyword>
<proteinExistence type="predicted"/>
<protein>
    <submittedName>
        <fullName evidence="2">Uncharacterized protein</fullName>
    </submittedName>
</protein>
<sequence>MIEHFFDGLKLLWDIAIFRYAVFANISIITFVFVRRLTAAYHSQGSFFSPYRIYKGEFCIHNALYLRQRNIPLNEIKRIEVHCAHGRGGKIYILNIERKNGKPTGSVIFGKSKRNDRLLEKLEEDAQKYHIQISKETWD</sequence>
<keyword evidence="1" id="KW-1133">Transmembrane helix</keyword>
<dbReference type="KEGG" id="afn:Acfer_1147"/>
<keyword evidence="1" id="KW-0812">Transmembrane</keyword>
<accession>D2RKB0</accession>
<organism evidence="2 3">
    <name type="scientific">Acidaminococcus fermentans (strain ATCC 25085 / DSM 20731 / CCUG 9996 / CIP 106432 / VR4)</name>
    <dbReference type="NCBI Taxonomy" id="591001"/>
    <lineage>
        <taxon>Bacteria</taxon>
        <taxon>Bacillati</taxon>
        <taxon>Bacillota</taxon>
        <taxon>Negativicutes</taxon>
        <taxon>Acidaminococcales</taxon>
        <taxon>Acidaminococcaceae</taxon>
        <taxon>Acidaminococcus</taxon>
    </lineage>
</organism>